<gene>
    <name evidence="7" type="ORF">I6H42_07495</name>
</gene>
<protein>
    <submittedName>
        <fullName evidence="7">IclR family transcriptional regulator</fullName>
    </submittedName>
</protein>
<keyword evidence="2" id="KW-0238">DNA-binding</keyword>
<organism evidence="7 8">
    <name type="scientific">Schaalia meyeri</name>
    <dbReference type="NCBI Taxonomy" id="52773"/>
    <lineage>
        <taxon>Bacteria</taxon>
        <taxon>Bacillati</taxon>
        <taxon>Actinomycetota</taxon>
        <taxon>Actinomycetes</taxon>
        <taxon>Actinomycetales</taxon>
        <taxon>Actinomycetaceae</taxon>
        <taxon>Schaalia</taxon>
    </lineage>
</organism>
<sequence length="273" mass="29463">MSDKEAEMGGRGAEASRGRGEPPVIGSVDKALRVIERMSRLDARGCGLSELAADLSLNKSSLHHTLATLKARHWVEQDSDGRYHLGPASSVVAHWWGGSDRVTAALHPILEVICEQSCELVHLGILSEKFVVYMDKVEPDRAVRVWSQVGRRVAAAVTAMGRALIGAQPQDTPDIDAWLTAVPDAPPRLRGRLTDEIARVRTHGYAIEIEENEPGIACVGVPLLVVGNPVAAVSITMPVERCSHERLRDLAALIIRSVNDASPEEIAVASPHP</sequence>
<dbReference type="Pfam" id="PF09339">
    <property type="entry name" value="HTH_IclR"/>
    <property type="match status" value="1"/>
</dbReference>
<dbReference type="GO" id="GO:0003700">
    <property type="term" value="F:DNA-binding transcription factor activity"/>
    <property type="evidence" value="ECO:0007669"/>
    <property type="project" value="TreeGrafter"/>
</dbReference>
<dbReference type="GO" id="GO:0045892">
    <property type="term" value="P:negative regulation of DNA-templated transcription"/>
    <property type="evidence" value="ECO:0007669"/>
    <property type="project" value="TreeGrafter"/>
</dbReference>
<evidence type="ECO:0000256" key="1">
    <source>
        <dbReference type="ARBA" id="ARBA00023015"/>
    </source>
</evidence>
<evidence type="ECO:0000313" key="7">
    <source>
        <dbReference type="EMBL" id="QQC43619.1"/>
    </source>
</evidence>
<dbReference type="EMBL" id="CP066065">
    <property type="protein sequence ID" value="QQC43619.1"/>
    <property type="molecule type" value="Genomic_DNA"/>
</dbReference>
<dbReference type="PROSITE" id="PS51077">
    <property type="entry name" value="HTH_ICLR"/>
    <property type="match status" value="1"/>
</dbReference>
<name>A0AAP9Y6E8_9ACTO</name>
<feature type="domain" description="IclR-ED" evidence="6">
    <location>
        <begin position="88"/>
        <end position="268"/>
    </location>
</feature>
<evidence type="ECO:0000256" key="4">
    <source>
        <dbReference type="SAM" id="MobiDB-lite"/>
    </source>
</evidence>
<dbReference type="SMART" id="SM00346">
    <property type="entry name" value="HTH_ICLR"/>
    <property type="match status" value="1"/>
</dbReference>
<dbReference type="PANTHER" id="PTHR30136">
    <property type="entry name" value="HELIX-TURN-HELIX TRANSCRIPTIONAL REGULATOR, ICLR FAMILY"/>
    <property type="match status" value="1"/>
</dbReference>
<reference evidence="7 8" key="1">
    <citation type="submission" date="2020-12" db="EMBL/GenBank/DDBJ databases">
        <title>FDA dAtabase for Regulatory Grade micrObial Sequences (FDA-ARGOS): Supporting development and validation of Infectious Disease Dx tests.</title>
        <authorList>
            <person name="Sproer C."/>
            <person name="Gronow S."/>
            <person name="Severitt S."/>
            <person name="Schroder I."/>
            <person name="Tallon L."/>
            <person name="Sadzewicz L."/>
            <person name="Zhao X."/>
            <person name="Boylan J."/>
            <person name="Ott S."/>
            <person name="Bowen H."/>
            <person name="Vavikolanu K."/>
            <person name="Mehta A."/>
            <person name="Aluvathingal J."/>
            <person name="Nadendla S."/>
            <person name="Lowell S."/>
            <person name="Myers T."/>
            <person name="Yan Y."/>
            <person name="Sichtig H."/>
        </authorList>
    </citation>
    <scope>NUCLEOTIDE SEQUENCE [LARGE SCALE GENOMIC DNA]</scope>
    <source>
        <strain evidence="7 8">FDAARGOS_985</strain>
    </source>
</reference>
<dbReference type="RefSeq" id="WP_198482561.1">
    <property type="nucleotide sequence ID" value="NZ_CP066065.1"/>
</dbReference>
<accession>A0AAP9Y6E8</accession>
<dbReference type="SUPFAM" id="SSF55781">
    <property type="entry name" value="GAF domain-like"/>
    <property type="match status" value="1"/>
</dbReference>
<dbReference type="PANTHER" id="PTHR30136:SF35">
    <property type="entry name" value="HTH-TYPE TRANSCRIPTIONAL REGULATOR RV1719"/>
    <property type="match status" value="1"/>
</dbReference>
<dbReference type="Proteomes" id="UP000595220">
    <property type="component" value="Chromosome"/>
</dbReference>
<keyword evidence="3" id="KW-0804">Transcription</keyword>
<dbReference type="SUPFAM" id="SSF46785">
    <property type="entry name" value="Winged helix' DNA-binding domain"/>
    <property type="match status" value="1"/>
</dbReference>
<keyword evidence="1" id="KW-0805">Transcription regulation</keyword>
<dbReference type="Pfam" id="PF01614">
    <property type="entry name" value="IclR_C"/>
    <property type="match status" value="1"/>
</dbReference>
<dbReference type="InterPro" id="IPR014757">
    <property type="entry name" value="Tscrpt_reg_IclR_C"/>
</dbReference>
<dbReference type="Gene3D" id="3.30.450.40">
    <property type="match status" value="1"/>
</dbReference>
<dbReference type="PROSITE" id="PS51078">
    <property type="entry name" value="ICLR_ED"/>
    <property type="match status" value="1"/>
</dbReference>
<evidence type="ECO:0000256" key="3">
    <source>
        <dbReference type="ARBA" id="ARBA00023163"/>
    </source>
</evidence>
<evidence type="ECO:0000259" key="6">
    <source>
        <dbReference type="PROSITE" id="PS51078"/>
    </source>
</evidence>
<dbReference type="InterPro" id="IPR029016">
    <property type="entry name" value="GAF-like_dom_sf"/>
</dbReference>
<feature type="compositionally biased region" description="Basic and acidic residues" evidence="4">
    <location>
        <begin position="1"/>
        <end position="20"/>
    </location>
</feature>
<keyword evidence="8" id="KW-1185">Reference proteome</keyword>
<dbReference type="InterPro" id="IPR036388">
    <property type="entry name" value="WH-like_DNA-bd_sf"/>
</dbReference>
<dbReference type="GO" id="GO:0003677">
    <property type="term" value="F:DNA binding"/>
    <property type="evidence" value="ECO:0007669"/>
    <property type="project" value="UniProtKB-KW"/>
</dbReference>
<dbReference type="InterPro" id="IPR050707">
    <property type="entry name" value="HTH_MetabolicPath_Reg"/>
</dbReference>
<feature type="domain" description="HTH iclR-type" evidence="5">
    <location>
        <begin position="25"/>
        <end position="87"/>
    </location>
</feature>
<evidence type="ECO:0000256" key="2">
    <source>
        <dbReference type="ARBA" id="ARBA00023125"/>
    </source>
</evidence>
<evidence type="ECO:0000259" key="5">
    <source>
        <dbReference type="PROSITE" id="PS51077"/>
    </source>
</evidence>
<feature type="region of interest" description="Disordered" evidence="4">
    <location>
        <begin position="1"/>
        <end position="23"/>
    </location>
</feature>
<dbReference type="InterPro" id="IPR005471">
    <property type="entry name" value="Tscrpt_reg_IclR_N"/>
</dbReference>
<dbReference type="AlphaFoldDB" id="A0AAP9Y6E8"/>
<evidence type="ECO:0000313" key="8">
    <source>
        <dbReference type="Proteomes" id="UP000595220"/>
    </source>
</evidence>
<proteinExistence type="predicted"/>
<dbReference type="Gene3D" id="1.10.10.10">
    <property type="entry name" value="Winged helix-like DNA-binding domain superfamily/Winged helix DNA-binding domain"/>
    <property type="match status" value="1"/>
</dbReference>
<dbReference type="InterPro" id="IPR036390">
    <property type="entry name" value="WH_DNA-bd_sf"/>
</dbReference>